<dbReference type="InterPro" id="IPR056251">
    <property type="entry name" value="Arm_rpt_dom"/>
</dbReference>
<dbReference type="OrthoDB" id="2435592at2759"/>
<dbReference type="Proteomes" id="UP000738359">
    <property type="component" value="Unassembled WGS sequence"/>
</dbReference>
<dbReference type="EMBL" id="JAAAHY010001655">
    <property type="protein sequence ID" value="KAF9947521.1"/>
    <property type="molecule type" value="Genomic_DNA"/>
</dbReference>
<evidence type="ECO:0000259" key="1">
    <source>
        <dbReference type="Pfam" id="PF23948"/>
    </source>
</evidence>
<evidence type="ECO:0000313" key="3">
    <source>
        <dbReference type="Proteomes" id="UP000738359"/>
    </source>
</evidence>
<name>A0A9P6ITT0_MORAP</name>
<keyword evidence="3" id="KW-1185">Reference proteome</keyword>
<comment type="caution">
    <text evidence="2">The sequence shown here is derived from an EMBL/GenBank/DDBJ whole genome shotgun (WGS) entry which is preliminary data.</text>
</comment>
<gene>
    <name evidence="2" type="ORF">BGZ70_002637</name>
</gene>
<sequence>MFDSYVWSPNPPSLRDIIEVADLFLKFAKTTDNPNVQHYVCGAVSTILSAMKHGVRKTLNSTSSAEDQVLCQNVASVFTEHGKLWDRLNNVDKANASYKKAQKWSTSTLTSGQLQPVGKNKAMRETASLPPGIFNLDVSVRLVKLKLPASDARIGSTPQLVYCLTLLSTVESSPHSVIFDEAGRGWLLTMAEDADEPKRLRSLVGKLIAEFIHDDVKESDAIMEIVSLASVLTQTHYRKLLDHFIVSLEKAKLLDFELLDGLARLIKDAHGGHLLPADLVSILEALSTRLQAMHQQSSSDLYGLVRAVLNVLDAMAESGVKGLSREELHEPLSLYLQGLKDHSDLYLAYHAAYAYQALQYIPDDESSLQSILRRARVMVSGMSGMVSAVKSLDLSKFLDGLEDIQEGLAGAYEVAKVGVKGIAAAVELVDSGVGLIDSLREGLNFSHKSAWYPALRGSDAFIRNGELSKFKRL</sequence>
<dbReference type="Pfam" id="PF23948">
    <property type="entry name" value="ARM_5"/>
    <property type="match status" value="1"/>
</dbReference>
<feature type="non-terminal residue" evidence="2">
    <location>
        <position position="1"/>
    </location>
</feature>
<accession>A0A9P6ITT0</accession>
<organism evidence="2 3">
    <name type="scientific">Mortierella alpina</name>
    <name type="common">Oleaginous fungus</name>
    <name type="synonym">Mortierella renispora</name>
    <dbReference type="NCBI Taxonomy" id="64518"/>
    <lineage>
        <taxon>Eukaryota</taxon>
        <taxon>Fungi</taxon>
        <taxon>Fungi incertae sedis</taxon>
        <taxon>Mucoromycota</taxon>
        <taxon>Mortierellomycotina</taxon>
        <taxon>Mortierellomycetes</taxon>
        <taxon>Mortierellales</taxon>
        <taxon>Mortierellaceae</taxon>
        <taxon>Mortierella</taxon>
    </lineage>
</organism>
<dbReference type="AlphaFoldDB" id="A0A9P6ITT0"/>
<reference evidence="2" key="1">
    <citation type="journal article" date="2020" name="Fungal Divers.">
        <title>Resolving the Mortierellaceae phylogeny through synthesis of multi-gene phylogenetics and phylogenomics.</title>
        <authorList>
            <person name="Vandepol N."/>
            <person name="Liber J."/>
            <person name="Desiro A."/>
            <person name="Na H."/>
            <person name="Kennedy M."/>
            <person name="Barry K."/>
            <person name="Grigoriev I.V."/>
            <person name="Miller A.N."/>
            <person name="O'Donnell K."/>
            <person name="Stajich J.E."/>
            <person name="Bonito G."/>
        </authorList>
    </citation>
    <scope>NUCLEOTIDE SEQUENCE</scope>
    <source>
        <strain evidence="2">CK1249</strain>
    </source>
</reference>
<feature type="domain" description="Arm-like repeat" evidence="1">
    <location>
        <begin position="192"/>
        <end position="472"/>
    </location>
</feature>
<proteinExistence type="predicted"/>
<evidence type="ECO:0000313" key="2">
    <source>
        <dbReference type="EMBL" id="KAF9947521.1"/>
    </source>
</evidence>
<protein>
    <recommendedName>
        <fullName evidence="1">Arm-like repeat domain-containing protein</fullName>
    </recommendedName>
</protein>